<reference evidence="2" key="1">
    <citation type="submission" date="2018-06" db="EMBL/GenBank/DDBJ databases">
        <authorList>
            <person name="Zhirakovskaya E."/>
        </authorList>
    </citation>
    <scope>NUCLEOTIDE SEQUENCE</scope>
</reference>
<dbReference type="InterPro" id="IPR038673">
    <property type="entry name" value="OprB_sf"/>
</dbReference>
<dbReference type="Gene3D" id="2.40.160.180">
    <property type="entry name" value="Carbohydrate-selective porin OprB"/>
    <property type="match status" value="1"/>
</dbReference>
<gene>
    <name evidence="2" type="ORF">MNBD_GAMMA25-1872</name>
</gene>
<name>A0A3B1AKG4_9ZZZZ</name>
<protein>
    <recommendedName>
        <fullName evidence="3">Porin</fullName>
    </recommendedName>
</protein>
<feature type="coiled-coil region" evidence="1">
    <location>
        <begin position="38"/>
        <end position="65"/>
    </location>
</feature>
<dbReference type="EMBL" id="UOFY01000008">
    <property type="protein sequence ID" value="VAX06416.1"/>
    <property type="molecule type" value="Genomic_DNA"/>
</dbReference>
<keyword evidence="1" id="KW-0175">Coiled coil</keyword>
<evidence type="ECO:0000313" key="2">
    <source>
        <dbReference type="EMBL" id="VAX06416.1"/>
    </source>
</evidence>
<dbReference type="AlphaFoldDB" id="A0A3B1AKG4"/>
<organism evidence="2">
    <name type="scientific">hydrothermal vent metagenome</name>
    <dbReference type="NCBI Taxonomy" id="652676"/>
    <lineage>
        <taxon>unclassified sequences</taxon>
        <taxon>metagenomes</taxon>
        <taxon>ecological metagenomes</taxon>
    </lineage>
</organism>
<evidence type="ECO:0000256" key="1">
    <source>
        <dbReference type="SAM" id="Coils"/>
    </source>
</evidence>
<accession>A0A3B1AKG4</accession>
<sequence length="452" mass="50858">MFYLSKMKYGLYLFRLRFISQVLIFKLMFVFLLVLPFGVKAENNREQLLQRIEGLEQRVIELETTTVLSDPETRVKKIDVFIDDRGIEHGTKVPGSKRVITYQRERVYRRQTINEKIEEALDDAASRNVQLGVDAAIIIQNVQQPLGDDKTADGNFYQLASTDLYFTAGIAQYTVFFADIVGLSGTPPDNEINGLTLVNGYAARLVKQNDLSLREAWLMTELWDQKLSLVVGRLDLTNYFDANAAANDETSQFLSDALVNNPALGLSENGAGMAVVYDPKSAFNFRLGYQQSTSTATNLSDSLFQLIEAGYQANPFHMGEGNYRLWYREDNTEKGSSAFGISFDQRLKAGVTLFGRYGSAENTPSSERDNYYSTGLQFDTGLGFNPEDAFGIGYAHSSLATKEKETLFESYYNLAMTEKLRLSFHLTFLEEERVDSTTDAYVISGVRLQASF</sequence>
<proteinExistence type="predicted"/>
<evidence type="ECO:0008006" key="3">
    <source>
        <dbReference type="Google" id="ProtNLM"/>
    </source>
</evidence>